<feature type="compositionally biased region" description="Low complexity" evidence="10">
    <location>
        <begin position="645"/>
        <end position="668"/>
    </location>
</feature>
<dbReference type="GO" id="GO:0003682">
    <property type="term" value="F:chromatin binding"/>
    <property type="evidence" value="ECO:0007669"/>
    <property type="project" value="TreeGrafter"/>
</dbReference>
<keyword evidence="13" id="KW-1185">Reference proteome</keyword>
<feature type="region of interest" description="Disordered" evidence="10">
    <location>
        <begin position="644"/>
        <end position="670"/>
    </location>
</feature>
<keyword evidence="5" id="KW-0863">Zinc-finger</keyword>
<feature type="compositionally biased region" description="Polar residues" evidence="10">
    <location>
        <begin position="839"/>
        <end position="852"/>
    </location>
</feature>
<feature type="region of interest" description="Disordered" evidence="10">
    <location>
        <begin position="2491"/>
        <end position="2525"/>
    </location>
</feature>
<reference evidence="12" key="1">
    <citation type="submission" date="2021-06" db="EMBL/GenBank/DDBJ databases">
        <authorList>
            <person name="Hodson N. C."/>
            <person name="Mongue J. A."/>
            <person name="Jaron S. K."/>
        </authorList>
    </citation>
    <scope>NUCLEOTIDE SEQUENCE</scope>
</reference>
<evidence type="ECO:0000256" key="3">
    <source>
        <dbReference type="ARBA" id="ARBA00022491"/>
    </source>
</evidence>
<feature type="region of interest" description="Disordered" evidence="10">
    <location>
        <begin position="1520"/>
        <end position="1586"/>
    </location>
</feature>
<dbReference type="PROSITE" id="PS51916">
    <property type="entry name" value="DEUBAD"/>
    <property type="match status" value="1"/>
</dbReference>
<protein>
    <recommendedName>
        <fullName evidence="11">DEUBAD domain-containing protein</fullName>
    </recommendedName>
</protein>
<dbReference type="InterPro" id="IPR026905">
    <property type="entry name" value="ASX-like_PHD"/>
</dbReference>
<dbReference type="Pfam" id="PF13919">
    <property type="entry name" value="ASXH"/>
    <property type="match status" value="1"/>
</dbReference>
<keyword evidence="7" id="KW-0805">Transcription regulation</keyword>
<dbReference type="Pfam" id="PF13922">
    <property type="entry name" value="PHD_3"/>
    <property type="match status" value="1"/>
</dbReference>
<feature type="compositionally biased region" description="Low complexity" evidence="10">
    <location>
        <begin position="889"/>
        <end position="902"/>
    </location>
</feature>
<feature type="region of interest" description="Disordered" evidence="10">
    <location>
        <begin position="889"/>
        <end position="915"/>
    </location>
</feature>
<feature type="compositionally biased region" description="Low complexity" evidence="10">
    <location>
        <begin position="2494"/>
        <end position="2503"/>
    </location>
</feature>
<keyword evidence="4" id="KW-0479">Metal-binding</keyword>
<dbReference type="Proteomes" id="UP000708208">
    <property type="component" value="Unassembled WGS sequence"/>
</dbReference>
<feature type="region of interest" description="Disordered" evidence="10">
    <location>
        <begin position="839"/>
        <end position="877"/>
    </location>
</feature>
<feature type="compositionally biased region" description="Polar residues" evidence="10">
    <location>
        <begin position="981"/>
        <end position="1005"/>
    </location>
</feature>
<feature type="region of interest" description="Disordered" evidence="10">
    <location>
        <begin position="981"/>
        <end position="1009"/>
    </location>
</feature>
<keyword evidence="3" id="KW-0678">Repressor</keyword>
<evidence type="ECO:0000256" key="5">
    <source>
        <dbReference type="ARBA" id="ARBA00022771"/>
    </source>
</evidence>
<evidence type="ECO:0000256" key="7">
    <source>
        <dbReference type="ARBA" id="ARBA00023015"/>
    </source>
</evidence>
<feature type="region of interest" description="Disordered" evidence="10">
    <location>
        <begin position="1"/>
        <end position="23"/>
    </location>
</feature>
<feature type="domain" description="DEUBAD" evidence="11">
    <location>
        <begin position="261"/>
        <end position="371"/>
    </location>
</feature>
<feature type="compositionally biased region" description="Low complexity" evidence="10">
    <location>
        <begin position="732"/>
        <end position="747"/>
    </location>
</feature>
<feature type="compositionally biased region" description="Polar residues" evidence="10">
    <location>
        <begin position="1575"/>
        <end position="1586"/>
    </location>
</feature>
<feature type="region of interest" description="Disordered" evidence="10">
    <location>
        <begin position="775"/>
        <end position="821"/>
    </location>
</feature>
<dbReference type="PANTHER" id="PTHR13578">
    <property type="entry name" value="ADDITIONAL SEX COMBS LIKE PROTEIN ASXL"/>
    <property type="match status" value="1"/>
</dbReference>
<feature type="region of interest" description="Disordered" evidence="10">
    <location>
        <begin position="2175"/>
        <end position="2203"/>
    </location>
</feature>
<feature type="compositionally biased region" description="Low complexity" evidence="10">
    <location>
        <begin position="2175"/>
        <end position="2195"/>
    </location>
</feature>
<evidence type="ECO:0000256" key="9">
    <source>
        <dbReference type="ARBA" id="ARBA00023242"/>
    </source>
</evidence>
<evidence type="ECO:0000256" key="1">
    <source>
        <dbReference type="ARBA" id="ARBA00004123"/>
    </source>
</evidence>
<dbReference type="PANTHER" id="PTHR13578:SF20">
    <property type="entry name" value="POLYCOMB PROTEIN ASX"/>
    <property type="match status" value="1"/>
</dbReference>
<keyword evidence="6" id="KW-0862">Zinc</keyword>
<dbReference type="GO" id="GO:0008270">
    <property type="term" value="F:zinc ion binding"/>
    <property type="evidence" value="ECO:0007669"/>
    <property type="project" value="UniProtKB-KW"/>
</dbReference>
<feature type="compositionally biased region" description="Low complexity" evidence="10">
    <location>
        <begin position="689"/>
        <end position="698"/>
    </location>
</feature>
<evidence type="ECO:0000313" key="13">
    <source>
        <dbReference type="Proteomes" id="UP000708208"/>
    </source>
</evidence>
<feature type="compositionally biased region" description="Polar residues" evidence="10">
    <location>
        <begin position="1909"/>
        <end position="1928"/>
    </location>
</feature>
<evidence type="ECO:0000259" key="11">
    <source>
        <dbReference type="PROSITE" id="PS51916"/>
    </source>
</evidence>
<dbReference type="GO" id="GO:0045944">
    <property type="term" value="P:positive regulation of transcription by RNA polymerase II"/>
    <property type="evidence" value="ECO:0007669"/>
    <property type="project" value="TreeGrafter"/>
</dbReference>
<dbReference type="GO" id="GO:0009887">
    <property type="term" value="P:animal organ morphogenesis"/>
    <property type="evidence" value="ECO:0007669"/>
    <property type="project" value="TreeGrafter"/>
</dbReference>
<feature type="compositionally biased region" description="Polar residues" evidence="10">
    <location>
        <begin position="1524"/>
        <end position="1543"/>
    </location>
</feature>
<feature type="compositionally biased region" description="Polar residues" evidence="10">
    <location>
        <begin position="412"/>
        <end position="439"/>
    </location>
</feature>
<evidence type="ECO:0000256" key="2">
    <source>
        <dbReference type="ARBA" id="ARBA00006391"/>
    </source>
</evidence>
<proteinExistence type="inferred from homology"/>
<comment type="similarity">
    <text evidence="2">Belongs to the Asx family.</text>
</comment>
<feature type="compositionally biased region" description="Low complexity" evidence="10">
    <location>
        <begin position="384"/>
        <end position="401"/>
    </location>
</feature>
<evidence type="ECO:0000256" key="8">
    <source>
        <dbReference type="ARBA" id="ARBA00023163"/>
    </source>
</evidence>
<feature type="region of interest" description="Disordered" evidence="10">
    <location>
        <begin position="679"/>
        <end position="698"/>
    </location>
</feature>
<feature type="region of interest" description="Disordered" evidence="10">
    <location>
        <begin position="2263"/>
        <end position="2292"/>
    </location>
</feature>
<evidence type="ECO:0000256" key="10">
    <source>
        <dbReference type="SAM" id="MobiDB-lite"/>
    </source>
</evidence>
<evidence type="ECO:0000313" key="12">
    <source>
        <dbReference type="EMBL" id="CAG7637948.1"/>
    </source>
</evidence>
<feature type="region of interest" description="Disordered" evidence="10">
    <location>
        <begin position="1689"/>
        <end position="1711"/>
    </location>
</feature>
<dbReference type="GO" id="GO:0035517">
    <property type="term" value="C:PR-DUB complex"/>
    <property type="evidence" value="ECO:0007669"/>
    <property type="project" value="TreeGrafter"/>
</dbReference>
<feature type="region of interest" description="Disordered" evidence="10">
    <location>
        <begin position="726"/>
        <end position="753"/>
    </location>
</feature>
<sequence>MTDSTPSSSEVQSSKPEVPDGVKMSFRSLSNEITIYEIKTPGPNPEMKLINHIELVDGLTEQGDEETRMDAALVVETQLMEDEPIEEVVVTTTKTEKFCSLDESPLTMILGDCSGTDVASPLPEVESVETVDIKAVSLSGSNKTLKVQPRRRKRKRIFTPSRLPNTSIYRTRTMVRAATLAAQNQKPSQSTDQVKPTVTPVAPVLLARSPVVPKPKTMKEVLASIPGFGAGRPRKRHNRKLSTAEQLEQTKKDGCIDLETPGSVLTQVNLRAILNKHTFSVLPSLYQFKLLQLLPEVDTVAGSDYGLKLSSSALTNEFFAKSCQEWRERLAAGELTPEHRQKNKLEADRERSKLDPWKVKHFEPIWGDKTSNSSASRKQPPRVPTKATPSSTAAKPSTAPAGHGHCLRRSPARQNRPSPSINSVTETAVPSPFLRSSPTSTKSVVCLKRKYETDALGIETTANMDNYNDASSGEESDVEEQQEIAVSTGVCQGVNEVMTSSNSVKAAQDVILSSSPSPSTKRPGSIEDIDKPPVLVKKIKIIPPMPPSGKQVPFNMEVKVDEIQPATPVLTPSTDPDGDGEVDSELVDEEVMGGCHTSAVDSSCMVPSPEEGDIIIEETSETMDVSEFEILEVVDCTGTSTLGQISSNQISSSVSSKSPVSNIDSNSSLKSPMSIEIHSGVYTEPSSPPSSSFFGSTTSTLLLPRPSVDIESCEQELVSSASRSSDKTLNCSISSSLSSTSDSTSGKPSDDKLSCESEKLHLQLAQNYCQGVITTTSPDITVPNATRVSSPTKVTSVTPPHNSRKPQLTEGSVTKIPSKPLASGLVNSTFSSIKQINKPENLQMSDGSNDSVLPQPLEKPGEPAKSSPTNKLQPPLLRPNFIQEVVKTTASSTTISPPTQIQLTKVSPSDPIRPNNIPSQKSLIRNAVVMQSPNPKTEAPQLSGAKSPRVSCVQIMPASKPVKIASSVGSPVVIHIQSTPSDPIKLSTESTNSESMPSKVQASTSSERKKTSEAIFTKLFPREKSVGAGNCERQLVSSASMSTVDTTTGNNGISKLSPDSGFTAVVSTSKVTDVCSNGKSATVASTSERKASPALVKTEDESGTVHLANVDSTVSSGAQISSATSSEEGFVIVPLNKAESVVAPNDPKLPTSLLLLPKSTHKLDKPNSTAIILSPQKEIAMQIQKSEPKVEINSNAACPKKDAPKKENVIVEAKKEVVIIHAKKERNTNQYPATLQHKSNNLLSQQIMDGPKRVDVSSDKLSALSPAQVAIANATNQLAKNPDVTLKPLIVSTQMPKIPPQLQNVKTLLQIRPVSSHSSTSTVELKKASLIKVDSSISAPTGTTKVVTQQQPNQTIRPQQVFVKMVTIPVSVPTAKSPETGATMAIAQPHQESVKLVKSSETVDKTVGASKTTPLHSQNSPILLKMATSSSSSGLEKASLRAVSATINKAPIPITISSTNVTPNVNVSSSTVASKLIASAGVSVVPLGPSVAPVSLSTSLVSNEKANLTGISVVVSNQSQMSQPNGQQAKVNAQHHIATSTHPNPNPALVGSSQAISKTQAHHKIRPQKAKQIKVSRTSSVPPGSINLERSYQICQAVIQNSPNREQLQNQLVKPPPIQSNKIDPVKILQHQQIQGHQLVSNDPNLIQVQRRSTTPTIIQSPIQTTSMPILSGMQPHQKVIVAHISGPSGSTSGPVTITQHHLHPSQSPHHLGMGNPGTTTVVPLIRPVQPGSPIVVHHGSQRPQLVVSCGTLCSSALTGTTVTNSFVNNRSNMVNLMHMGVGIGSNTRGVGSTTSKHPKIYHESLPRLQAMQMQAATTANNFNSSNNNNVQAQSTAVTGTTATIITPQQLALLIQQQQQQQPQPSSQANTTQAASLQQQQAVQLQRSQPVPISLPLSLPFSTQTISTRPFCHTTQPSRPNSASGVQLSNNSNSSNNTPNPVFISSPGSPQPISVTSSNVTGTSSIKIISGNSFFQPNVRSIPVHIPNQNRQQAVAPNGSASNVNFPIRAQIVTSNGETLTIHRASSIPMSNLNGPIRLRPPYGFNVNMAQVKRTANGNFVITSTGTADNEETGNPLVSTNRSSPISHHLVSCAEQQMISPGQVQNSNPNSSVSSVPVSTTTVSLSRQCIPTSIAYGSQMIRSPLRIVSHSHPQASDVFQAASTYGSTNIAENFNENSSAANNGTSSNGINNSTNQPSSNVHETVNNSVSNLADFITNQLAASNIRSISPLALDNNQRASSVGSETISTTCSPGIYSIQRSGITTQSSQNPEQSFSADNNSLNTSGPSQGEHQSSLMVVSVINNHDNSLRKPTEITQHVDKFPNPMADLINCTNEAMLDLHDAISVNVDSPYSLISEPDPPNIAEIVDVPTTIDNVSTVSSSSSNLGLIQPGNCSNSLSSSVASPVWLNSGSENSSSSPNMIISENPASSPLNNLLPHVSSHILPSPQSTIPAQCSAVNVSVTNTNSKRRLGLDTPVLVSEVDQNTVLVQAPSQQQTQQQQQQHTGSLQRNESPMGMPGHGSGDGVRQQQYIIVQTTGSNGLPTNLAVPASIVLSPQVIMDQTKGPPRASSAPPVQINGNNNTMIISNSNHANRSGNIPISFAGPQNPGGNVSMTMTPIPISVTSGQNAINVQQQHHLNSVGQLGDSSGMKSLQIPLEIQDSNGVRVLYSGQNGQSSIQHVTINQMQQAQQQGHNNHFSLAQNRGSSLQFAHIPQQSLQQQIVAASQNLSVIQNSPTFTMSSQNHSNIVQVQVSQPTQMVHQQTVSQVLNVGSPSHTSTSVVNMTASGINQNSVQSGTGWERGHMVNLNLHGPSSSTVSRIITTTQPGQHPVISIPDTTQNCGRNGDGDNLGGPDYDIFSAIADGVNVKVEGLVNHSLDRNGNGSMNIGVVSSDDGMNMNLSGNNSGVIAATSSSISSRRQNSDFHVEEVGQIILDGTGGNCVCDLRAMIMCRKCGAFCHDDCIGSSELCWMELSLIPAQ</sequence>
<dbReference type="GO" id="GO:0003677">
    <property type="term" value="F:DNA binding"/>
    <property type="evidence" value="ECO:0007669"/>
    <property type="project" value="InterPro"/>
</dbReference>
<feature type="compositionally biased region" description="Polar residues" evidence="10">
    <location>
        <begin position="775"/>
        <end position="812"/>
    </location>
</feature>
<dbReference type="InterPro" id="IPR028020">
    <property type="entry name" value="ASX_DEUBAD_dom"/>
</dbReference>
<dbReference type="OrthoDB" id="9348951at2759"/>
<feature type="region of interest" description="Disordered" evidence="10">
    <location>
        <begin position="1909"/>
        <end position="1959"/>
    </location>
</feature>
<evidence type="ECO:0000256" key="4">
    <source>
        <dbReference type="ARBA" id="ARBA00022723"/>
    </source>
</evidence>
<comment type="caution">
    <text evidence="12">The sequence shown here is derived from an EMBL/GenBank/DDBJ whole genome shotgun (WGS) entry which is preliminary data.</text>
</comment>
<dbReference type="InterPro" id="IPR024811">
    <property type="entry name" value="ASX/ASX-like"/>
</dbReference>
<comment type="subcellular location">
    <subcellularLocation>
        <location evidence="1">Nucleus</location>
    </subcellularLocation>
</comment>
<evidence type="ECO:0000256" key="6">
    <source>
        <dbReference type="ARBA" id="ARBA00022833"/>
    </source>
</evidence>
<dbReference type="EMBL" id="CAJVCH010001310">
    <property type="protein sequence ID" value="CAG7637948.1"/>
    <property type="molecule type" value="Genomic_DNA"/>
</dbReference>
<organism evidence="12 13">
    <name type="scientific">Allacma fusca</name>
    <dbReference type="NCBI Taxonomy" id="39272"/>
    <lineage>
        <taxon>Eukaryota</taxon>
        <taxon>Metazoa</taxon>
        <taxon>Ecdysozoa</taxon>
        <taxon>Arthropoda</taxon>
        <taxon>Hexapoda</taxon>
        <taxon>Collembola</taxon>
        <taxon>Symphypleona</taxon>
        <taxon>Sminthuridae</taxon>
        <taxon>Allacma</taxon>
    </lineage>
</organism>
<feature type="region of interest" description="Disordered" evidence="10">
    <location>
        <begin position="365"/>
        <end position="439"/>
    </location>
</feature>
<feature type="compositionally biased region" description="Polar residues" evidence="10">
    <location>
        <begin position="1"/>
        <end position="15"/>
    </location>
</feature>
<feature type="compositionally biased region" description="Basic residues" evidence="10">
    <location>
        <begin position="1560"/>
        <end position="1574"/>
    </location>
</feature>
<keyword evidence="8" id="KW-0804">Transcription</keyword>
<gene>
    <name evidence="12" type="ORF">AFUS01_LOCUS312</name>
</gene>
<accession>A0A8J2JKW0</accession>
<name>A0A8J2JKW0_9HEXA</name>
<keyword evidence="9" id="KW-0539">Nucleus</keyword>
<dbReference type="InterPro" id="IPR044867">
    <property type="entry name" value="DEUBAD_dom"/>
</dbReference>
<feature type="region of interest" description="Disordered" evidence="10">
    <location>
        <begin position="226"/>
        <end position="246"/>
    </location>
</feature>